<evidence type="ECO:0000313" key="2">
    <source>
        <dbReference type="Proteomes" id="UP001163223"/>
    </source>
</evidence>
<sequence length="237" mass="25948">MSSTRHSMVHELKTASAPVLDAEPEADALPTPRPAAGEDPAKRRQILDGASRVFAGQGFDAASMNDVVKASGVSKSTLYVYFRSKEELFSCLVSEERERYFAEIQKLFDDPSRPAETLGLFGRRVATKLTSRKVLQAIRTVIGVAERMPDVGRGFHAEGMQRGARLLADYLTRATRAGTLAVDDPMRAAFQFTELSMAGLFRPRLFGGVTEEPTTEEIDAAVNSAVRLFMAGYGPKR</sequence>
<name>A0ACD4NQ22_9HYPH</name>
<organism evidence="1 2">
    <name type="scientific">Antarcticirhabdus aurantiaca</name>
    <dbReference type="NCBI Taxonomy" id="2606717"/>
    <lineage>
        <taxon>Bacteria</taxon>
        <taxon>Pseudomonadati</taxon>
        <taxon>Pseudomonadota</taxon>
        <taxon>Alphaproteobacteria</taxon>
        <taxon>Hyphomicrobiales</taxon>
        <taxon>Aurantimonadaceae</taxon>
        <taxon>Antarcticirhabdus</taxon>
    </lineage>
</organism>
<proteinExistence type="predicted"/>
<accession>A0ACD4NQ22</accession>
<keyword evidence="2" id="KW-1185">Reference proteome</keyword>
<gene>
    <name evidence="1" type="ORF">OXU80_00750</name>
</gene>
<dbReference type="Proteomes" id="UP001163223">
    <property type="component" value="Chromosome"/>
</dbReference>
<dbReference type="EMBL" id="CP113520">
    <property type="protein sequence ID" value="WAJ28816.1"/>
    <property type="molecule type" value="Genomic_DNA"/>
</dbReference>
<protein>
    <submittedName>
        <fullName evidence="1">TetR/AcrR family transcriptional regulator</fullName>
    </submittedName>
</protein>
<evidence type="ECO:0000313" key="1">
    <source>
        <dbReference type="EMBL" id="WAJ28816.1"/>
    </source>
</evidence>
<reference evidence="1" key="1">
    <citation type="submission" date="2022-11" db="EMBL/GenBank/DDBJ databases">
        <title>beta-Carotene-producing bacterium, Jeongeuplla avenae sp. nov., alleviates the salt stress of Arabidopsis seedlings.</title>
        <authorList>
            <person name="Jiang L."/>
            <person name="Lee J."/>
        </authorList>
    </citation>
    <scope>NUCLEOTIDE SEQUENCE</scope>
    <source>
        <strain evidence="1">DY_R2A_6</strain>
    </source>
</reference>